<organism evidence="3 4">
    <name type="scientific">Fibroporia radiculosa</name>
    <dbReference type="NCBI Taxonomy" id="599839"/>
    <lineage>
        <taxon>Eukaryota</taxon>
        <taxon>Fungi</taxon>
        <taxon>Dikarya</taxon>
        <taxon>Basidiomycota</taxon>
        <taxon>Agaricomycotina</taxon>
        <taxon>Agaricomycetes</taxon>
        <taxon>Polyporales</taxon>
        <taxon>Fibroporiaceae</taxon>
        <taxon>Fibroporia</taxon>
    </lineage>
</organism>
<dbReference type="OrthoDB" id="9402531at2759"/>
<dbReference type="RefSeq" id="XP_012185449.1">
    <property type="nucleotide sequence ID" value="XM_012330059.1"/>
</dbReference>
<dbReference type="Gene3D" id="3.30.160.60">
    <property type="entry name" value="Classic Zinc Finger"/>
    <property type="match status" value="1"/>
</dbReference>
<dbReference type="HOGENOM" id="CLU_667376_0_0_1"/>
<sequence length="412" mass="45181">MLVAYKASIHSTQQSLVPIKDLPPPLSLRCLASRHDIVFPYIRHHQHDFVEKRGGSTWQRLYEKSAPTYPSFLNEINGVPGINMTRLNDNVGASYDEHPYTFDPPHLGARRSVHVSSRPSVDISQDQFPGYRLVSLQDATTLVASGVPILCLVGRGADSPQPNMTEPVPYASEWSTPLVPAALPSNVIHAPPLAADGVISVASIQSLVYPPVVDTSRTTHVMGSETSMTTSQGPTPIPQTGPLDRFVDAHAENVVAAASNTMEMLGRGVLASTHHHGHSGICGSSLSGHAVDTLEPAHRLQNPQSRGEHVPATKTCGWAGCDAQLDDPSASSIRRHFEEHHAADYHTNNEDRDARQRLVCRWGQCKTKVKKGNLYKHIRTVHLRMMETTCKCCGRVFSRQDALIRHQAKFGH</sequence>
<gene>
    <name evidence="3" type="ORF">FIBRA_08406</name>
</gene>
<keyword evidence="1" id="KW-0479">Metal-binding</keyword>
<accession>J4ICC4</accession>
<dbReference type="AlphaFoldDB" id="J4ICC4"/>
<dbReference type="GO" id="GO:0008270">
    <property type="term" value="F:zinc ion binding"/>
    <property type="evidence" value="ECO:0007669"/>
    <property type="project" value="UniProtKB-KW"/>
</dbReference>
<dbReference type="PROSITE" id="PS00028">
    <property type="entry name" value="ZINC_FINGER_C2H2_1"/>
    <property type="match status" value="1"/>
</dbReference>
<dbReference type="SMART" id="SM00355">
    <property type="entry name" value="ZnF_C2H2"/>
    <property type="match status" value="3"/>
</dbReference>
<evidence type="ECO:0000313" key="3">
    <source>
        <dbReference type="EMBL" id="CCM06166.1"/>
    </source>
</evidence>
<dbReference type="InParanoid" id="J4ICC4"/>
<evidence type="ECO:0000313" key="4">
    <source>
        <dbReference type="Proteomes" id="UP000006352"/>
    </source>
</evidence>
<feature type="domain" description="C2H2-type" evidence="2">
    <location>
        <begin position="388"/>
        <end position="412"/>
    </location>
</feature>
<reference evidence="3 4" key="1">
    <citation type="journal article" date="2012" name="Appl. Environ. Microbiol.">
        <title>Short-read sequencing for genomic analysis of the brown rot fungus Fibroporia radiculosa.</title>
        <authorList>
            <person name="Tang J.D."/>
            <person name="Perkins A.D."/>
            <person name="Sonstegard T.S."/>
            <person name="Schroeder S.G."/>
            <person name="Burgess S.C."/>
            <person name="Diehl S.V."/>
        </authorList>
    </citation>
    <scope>NUCLEOTIDE SEQUENCE [LARGE SCALE GENOMIC DNA]</scope>
    <source>
        <strain evidence="3 4">TFFH 294</strain>
    </source>
</reference>
<keyword evidence="1" id="KW-0863">Zinc-finger</keyword>
<dbReference type="GeneID" id="24101066"/>
<proteinExistence type="predicted"/>
<keyword evidence="4" id="KW-1185">Reference proteome</keyword>
<name>J4ICC4_9APHY</name>
<dbReference type="Proteomes" id="UP000006352">
    <property type="component" value="Unassembled WGS sequence"/>
</dbReference>
<dbReference type="InterPro" id="IPR013087">
    <property type="entry name" value="Znf_C2H2_type"/>
</dbReference>
<dbReference type="EMBL" id="HE797236">
    <property type="protein sequence ID" value="CCM06166.1"/>
    <property type="molecule type" value="Genomic_DNA"/>
</dbReference>
<evidence type="ECO:0000259" key="2">
    <source>
        <dbReference type="PROSITE" id="PS50157"/>
    </source>
</evidence>
<dbReference type="PROSITE" id="PS50157">
    <property type="entry name" value="ZINC_FINGER_C2H2_2"/>
    <property type="match status" value="1"/>
</dbReference>
<keyword evidence="1" id="KW-0862">Zinc</keyword>
<evidence type="ECO:0000256" key="1">
    <source>
        <dbReference type="PROSITE-ProRule" id="PRU00042"/>
    </source>
</evidence>
<protein>
    <recommendedName>
        <fullName evidence="2">C2H2-type domain-containing protein</fullName>
    </recommendedName>
</protein>